<protein>
    <recommendedName>
        <fullName evidence="12">Glycosyl hydrolase family 4 C-terminal domain-containing protein</fullName>
    </recommendedName>
</protein>
<evidence type="ECO:0000256" key="10">
    <source>
        <dbReference type="PIRSR" id="PIRSR601088-3"/>
    </source>
</evidence>
<dbReference type="GO" id="GO:0016616">
    <property type="term" value="F:oxidoreductase activity, acting on the CH-OH group of donors, NAD or NADP as acceptor"/>
    <property type="evidence" value="ECO:0007669"/>
    <property type="project" value="InterPro"/>
</dbReference>
<dbReference type="Pfam" id="PF11975">
    <property type="entry name" value="Glyco_hydro_4C"/>
    <property type="match status" value="1"/>
</dbReference>
<dbReference type="InterPro" id="IPR036291">
    <property type="entry name" value="NAD(P)-bd_dom_sf"/>
</dbReference>
<feature type="non-terminal residue" evidence="13">
    <location>
        <position position="376"/>
    </location>
</feature>
<organism evidence="13 14">
    <name type="scientific">Handelsmanbacteria sp. (strain RIFCSPLOWO2_12_FULL_64_10)</name>
    <dbReference type="NCBI Taxonomy" id="1817868"/>
    <lineage>
        <taxon>Bacteria</taxon>
        <taxon>Candidatus Handelsmaniibacteriota</taxon>
    </lineage>
</organism>
<feature type="binding site" evidence="9">
    <location>
        <position position="148"/>
    </location>
    <ligand>
        <name>substrate</name>
    </ligand>
</feature>
<evidence type="ECO:0000256" key="2">
    <source>
        <dbReference type="ARBA" id="ARBA00010141"/>
    </source>
</evidence>
<evidence type="ECO:0000313" key="13">
    <source>
        <dbReference type="EMBL" id="OGG54737.1"/>
    </source>
</evidence>
<keyword evidence="7" id="KW-0119">Carbohydrate metabolism</keyword>
<evidence type="ECO:0000256" key="7">
    <source>
        <dbReference type="ARBA" id="ARBA00023277"/>
    </source>
</evidence>
<comment type="cofactor">
    <cofactor evidence="11">
        <name>NAD(+)</name>
        <dbReference type="ChEBI" id="CHEBI:57540"/>
    </cofactor>
    <text evidence="11">Binds 1 NAD(+) per subunit.</text>
</comment>
<feature type="domain" description="Glycosyl hydrolase family 4 C-terminal" evidence="12">
    <location>
        <begin position="195"/>
        <end position="373"/>
    </location>
</feature>
<proteinExistence type="inferred from homology"/>
<dbReference type="InterPro" id="IPR001088">
    <property type="entry name" value="Glyco_hydro_4"/>
</dbReference>
<dbReference type="Pfam" id="PF02056">
    <property type="entry name" value="Glyco_hydro_4"/>
    <property type="match status" value="1"/>
</dbReference>
<dbReference type="PANTHER" id="PTHR32092">
    <property type="entry name" value="6-PHOSPHO-BETA-GLUCOSIDASE-RELATED"/>
    <property type="match status" value="1"/>
</dbReference>
<evidence type="ECO:0000256" key="8">
    <source>
        <dbReference type="ARBA" id="ARBA00023295"/>
    </source>
</evidence>
<evidence type="ECO:0000313" key="14">
    <source>
        <dbReference type="Proteomes" id="UP000178606"/>
    </source>
</evidence>
<evidence type="ECO:0000256" key="3">
    <source>
        <dbReference type="ARBA" id="ARBA00022723"/>
    </source>
</evidence>
<dbReference type="SUPFAM" id="SSF56327">
    <property type="entry name" value="LDH C-terminal domain-like"/>
    <property type="match status" value="1"/>
</dbReference>
<dbReference type="EMBL" id="MFKF01000097">
    <property type="protein sequence ID" value="OGG54737.1"/>
    <property type="molecule type" value="Genomic_DNA"/>
</dbReference>
<gene>
    <name evidence="13" type="ORF">A3F84_25950</name>
</gene>
<keyword evidence="4 11" id="KW-0378">Hydrolase</keyword>
<evidence type="ECO:0000256" key="9">
    <source>
        <dbReference type="PIRSR" id="PIRSR601088-2"/>
    </source>
</evidence>
<accession>A0A1F6D060</accession>
<keyword evidence="3 10" id="KW-0479">Metal-binding</keyword>
<dbReference type="AlphaFoldDB" id="A0A1F6D060"/>
<keyword evidence="6 10" id="KW-0464">Manganese</keyword>
<dbReference type="GO" id="GO:0005975">
    <property type="term" value="P:carbohydrate metabolic process"/>
    <property type="evidence" value="ECO:0007669"/>
    <property type="project" value="InterPro"/>
</dbReference>
<feature type="binding site" evidence="10">
    <location>
        <position position="199"/>
    </location>
    <ligand>
        <name>Mn(2+)</name>
        <dbReference type="ChEBI" id="CHEBI:29035"/>
    </ligand>
</feature>
<reference evidence="13 14" key="1">
    <citation type="journal article" date="2016" name="Nat. Commun.">
        <title>Thousands of microbial genomes shed light on interconnected biogeochemical processes in an aquifer system.</title>
        <authorList>
            <person name="Anantharaman K."/>
            <person name="Brown C.T."/>
            <person name="Hug L.A."/>
            <person name="Sharon I."/>
            <person name="Castelle C.J."/>
            <person name="Probst A.J."/>
            <person name="Thomas B.C."/>
            <person name="Singh A."/>
            <person name="Wilkins M.J."/>
            <person name="Karaoz U."/>
            <person name="Brodie E.L."/>
            <person name="Williams K.H."/>
            <person name="Hubbard S.S."/>
            <person name="Banfield J.F."/>
        </authorList>
    </citation>
    <scope>NUCLEOTIDE SEQUENCE [LARGE SCALE GENOMIC DNA]</scope>
    <source>
        <strain evidence="14">RIFCSPLOWO2_12_FULL_64_10</strain>
    </source>
</reference>
<comment type="caution">
    <text evidence="13">The sequence shown here is derived from an EMBL/GenBank/DDBJ whole genome shotgun (WGS) entry which is preliminary data.</text>
</comment>
<dbReference type="PRINTS" id="PR00732">
    <property type="entry name" value="GLHYDRLASE4"/>
</dbReference>
<keyword evidence="8 11" id="KW-0326">Glycosidase</keyword>
<evidence type="ECO:0000259" key="12">
    <source>
        <dbReference type="Pfam" id="PF11975"/>
    </source>
</evidence>
<feature type="binding site" evidence="10">
    <location>
        <position position="169"/>
    </location>
    <ligand>
        <name>Mn(2+)</name>
        <dbReference type="ChEBI" id="CHEBI:29035"/>
    </ligand>
</feature>
<dbReference type="GO" id="GO:0004553">
    <property type="term" value="F:hydrolase activity, hydrolyzing O-glycosyl compounds"/>
    <property type="evidence" value="ECO:0007669"/>
    <property type="project" value="InterPro"/>
</dbReference>
<dbReference type="Gene3D" id="3.90.1820.10">
    <property type="entry name" value="AglA-like glucosidase"/>
    <property type="match status" value="1"/>
</dbReference>
<dbReference type="Proteomes" id="UP000178606">
    <property type="component" value="Unassembled WGS sequence"/>
</dbReference>
<evidence type="ECO:0000256" key="1">
    <source>
        <dbReference type="ARBA" id="ARBA00001936"/>
    </source>
</evidence>
<evidence type="ECO:0000256" key="5">
    <source>
        <dbReference type="ARBA" id="ARBA00023027"/>
    </source>
</evidence>
<evidence type="ECO:0000256" key="11">
    <source>
        <dbReference type="RuleBase" id="RU361152"/>
    </source>
</evidence>
<keyword evidence="10" id="KW-0533">Nickel</keyword>
<feature type="binding site" evidence="9">
    <location>
        <position position="92"/>
    </location>
    <ligand>
        <name>substrate</name>
    </ligand>
</feature>
<keyword evidence="10" id="KW-0170">Cobalt</keyword>
<dbReference type="InterPro" id="IPR022616">
    <property type="entry name" value="Glyco_hydro_4_C"/>
</dbReference>
<comment type="cofactor">
    <cofactor evidence="1">
        <name>Mn(2+)</name>
        <dbReference type="ChEBI" id="CHEBI:29035"/>
    </cofactor>
</comment>
<dbReference type="SUPFAM" id="SSF51735">
    <property type="entry name" value="NAD(P)-binding Rossmann-fold domains"/>
    <property type="match status" value="1"/>
</dbReference>
<evidence type="ECO:0000256" key="6">
    <source>
        <dbReference type="ARBA" id="ARBA00023211"/>
    </source>
</evidence>
<keyword evidence="5 11" id="KW-0520">NAD</keyword>
<name>A0A1F6D060_HANXR</name>
<dbReference type="InterPro" id="IPR015955">
    <property type="entry name" value="Lactate_DH/Glyco_Ohase_4_C"/>
</dbReference>
<comment type="similarity">
    <text evidence="2 11">Belongs to the glycosyl hydrolase 4 family.</text>
</comment>
<keyword evidence="10" id="KW-0408">Iron</keyword>
<dbReference type="GO" id="GO:0046872">
    <property type="term" value="F:metal ion binding"/>
    <property type="evidence" value="ECO:0007669"/>
    <property type="project" value="UniProtKB-KW"/>
</dbReference>
<evidence type="ECO:0000256" key="4">
    <source>
        <dbReference type="ARBA" id="ARBA00022801"/>
    </source>
</evidence>
<dbReference type="InterPro" id="IPR053715">
    <property type="entry name" value="GH4_Enzyme_sf"/>
</dbReference>
<sequence>MPQIKLTLIGAGSRFTFGVVADLIRCPAFAGSVVALVDTAPDALDLSARIAGRMVSETGADLRVERSPHRRDLLPGSDFVLNSISVGEPWARERDVAVGERYGVYQPTSQTVGPAGFARGLRVIPHAGAIARDIADLCPEAVVLNLANPLSAVCRSMIGGTGLTVIGLCEQWKVTLKPFAEILNVSPDALDCLSVGINHLTWALALHHGGRDVLPEALRRLHAPEGKPILDTLPVSREIHDAFGLWPTGAEAHIAEFFPYFLTPENRGGADYGLVTRHTTQEQIDARRAERQAVADGRAPIDGLLAPSGESAVEIVSALAGVSEPGLQTVNIPNAGLIDNLPEEAVVELPAHVGPAGARGLKIGPLPQPVAQFLSA</sequence>